<comment type="subcellular location">
    <subcellularLocation>
        <location evidence="1">Cell membrane</location>
        <topology evidence="1">Multi-pass membrane protein</topology>
    </subcellularLocation>
</comment>
<feature type="transmembrane region" description="Helical" evidence="7">
    <location>
        <begin position="95"/>
        <end position="117"/>
    </location>
</feature>
<keyword evidence="10" id="KW-1185">Reference proteome</keyword>
<protein>
    <submittedName>
        <fullName evidence="9">MFS transporter</fullName>
    </submittedName>
</protein>
<keyword evidence="3" id="KW-1003">Cell membrane</keyword>
<dbReference type="Proteomes" id="UP001144805">
    <property type="component" value="Unassembled WGS sequence"/>
</dbReference>
<dbReference type="Pfam" id="PF07690">
    <property type="entry name" value="MFS_1"/>
    <property type="match status" value="1"/>
</dbReference>
<sequence>MRFWRVAGILFLIGAEALLYGYSYPFFSLALEKRELANWLIGLNASLAGVGILFFGHFLPQAIDRLGIGRLIGLFFFIPFLAFGAILLFDHVFVWFAARFVMGTCFSALWTTTEIWLNGEVDDRNRGRIIAGSGTLYAICQFLGPLALGLTGVEGSLPLVAAMVPLAVGAILAVSIPSRPLAPHEAADEAAFEGVGNLRVAITLAGTILLVAFISGIGETAMQSLLPLYGTAHGLSDAAASGLVATFALGEAVLVIGLGLLADRYGRRAVLIGATLVAIVSTATLPFAMGRDLLLQPALFLAGGTIAGVYTLGIVLIGQDFRGQRLAIVSTGFGMSYSAGSVIGATPIGYLIDLFGVEALPVAVAAGFIALLAFLMRPARATAGTSDPFAAGK</sequence>
<dbReference type="InterPro" id="IPR047200">
    <property type="entry name" value="MFS_YcaD-like"/>
</dbReference>
<dbReference type="EMBL" id="JAPKNK010000006">
    <property type="protein sequence ID" value="MCX5570470.1"/>
    <property type="molecule type" value="Genomic_DNA"/>
</dbReference>
<keyword evidence="6 7" id="KW-0472">Membrane</keyword>
<dbReference type="RefSeq" id="WP_266339443.1">
    <property type="nucleotide sequence ID" value="NZ_JAPKNK010000006.1"/>
</dbReference>
<dbReference type="PANTHER" id="PTHR23521:SF2">
    <property type="entry name" value="TRANSPORTER MFS SUPERFAMILY"/>
    <property type="match status" value="1"/>
</dbReference>
<dbReference type="AlphaFoldDB" id="A0A9X3IN14"/>
<evidence type="ECO:0000256" key="5">
    <source>
        <dbReference type="ARBA" id="ARBA00022989"/>
    </source>
</evidence>
<feature type="transmembrane region" description="Helical" evidence="7">
    <location>
        <begin position="269"/>
        <end position="288"/>
    </location>
</feature>
<dbReference type="InterPro" id="IPR020846">
    <property type="entry name" value="MFS_dom"/>
</dbReference>
<evidence type="ECO:0000256" key="6">
    <source>
        <dbReference type="ARBA" id="ARBA00023136"/>
    </source>
</evidence>
<dbReference type="GO" id="GO:0005886">
    <property type="term" value="C:plasma membrane"/>
    <property type="evidence" value="ECO:0007669"/>
    <property type="project" value="UniProtKB-SubCell"/>
</dbReference>
<evidence type="ECO:0000313" key="10">
    <source>
        <dbReference type="Proteomes" id="UP001144805"/>
    </source>
</evidence>
<dbReference type="PROSITE" id="PS00216">
    <property type="entry name" value="SUGAR_TRANSPORT_1"/>
    <property type="match status" value="1"/>
</dbReference>
<organism evidence="9 10">
    <name type="scientific">Kaistia nematophila</name>
    <dbReference type="NCBI Taxonomy" id="2994654"/>
    <lineage>
        <taxon>Bacteria</taxon>
        <taxon>Pseudomonadati</taxon>
        <taxon>Pseudomonadota</taxon>
        <taxon>Alphaproteobacteria</taxon>
        <taxon>Hyphomicrobiales</taxon>
        <taxon>Kaistiaceae</taxon>
        <taxon>Kaistia</taxon>
    </lineage>
</organism>
<dbReference type="SUPFAM" id="SSF103473">
    <property type="entry name" value="MFS general substrate transporter"/>
    <property type="match status" value="1"/>
</dbReference>
<name>A0A9X3IN14_9HYPH</name>
<evidence type="ECO:0000256" key="3">
    <source>
        <dbReference type="ARBA" id="ARBA00022475"/>
    </source>
</evidence>
<evidence type="ECO:0000256" key="7">
    <source>
        <dbReference type="SAM" id="Phobius"/>
    </source>
</evidence>
<dbReference type="PROSITE" id="PS50850">
    <property type="entry name" value="MFS"/>
    <property type="match status" value="1"/>
</dbReference>
<feature type="transmembrane region" description="Helical" evidence="7">
    <location>
        <begin position="156"/>
        <end position="176"/>
    </location>
</feature>
<keyword evidence="5 7" id="KW-1133">Transmembrane helix</keyword>
<feature type="transmembrane region" description="Helical" evidence="7">
    <location>
        <begin position="71"/>
        <end position="89"/>
    </location>
</feature>
<evidence type="ECO:0000259" key="8">
    <source>
        <dbReference type="PROSITE" id="PS50850"/>
    </source>
</evidence>
<keyword evidence="4 7" id="KW-0812">Transmembrane</keyword>
<feature type="transmembrane region" description="Helical" evidence="7">
    <location>
        <begin position="36"/>
        <end position="59"/>
    </location>
</feature>
<evidence type="ECO:0000313" key="9">
    <source>
        <dbReference type="EMBL" id="MCX5570470.1"/>
    </source>
</evidence>
<evidence type="ECO:0000256" key="4">
    <source>
        <dbReference type="ARBA" id="ARBA00022692"/>
    </source>
</evidence>
<dbReference type="InterPro" id="IPR005829">
    <property type="entry name" value="Sugar_transporter_CS"/>
</dbReference>
<feature type="transmembrane region" description="Helical" evidence="7">
    <location>
        <begin position="197"/>
        <end position="218"/>
    </location>
</feature>
<dbReference type="CDD" id="cd17477">
    <property type="entry name" value="MFS_YcaD_like"/>
    <property type="match status" value="1"/>
</dbReference>
<dbReference type="InterPro" id="IPR036259">
    <property type="entry name" value="MFS_trans_sf"/>
</dbReference>
<gene>
    <name evidence="9" type="ORF">OSH07_14775</name>
</gene>
<dbReference type="GO" id="GO:0022857">
    <property type="term" value="F:transmembrane transporter activity"/>
    <property type="evidence" value="ECO:0007669"/>
    <property type="project" value="InterPro"/>
</dbReference>
<reference evidence="9" key="1">
    <citation type="submission" date="2022-11" db="EMBL/GenBank/DDBJ databases">
        <title>Biodiversity and phylogenetic relationships of bacteria.</title>
        <authorList>
            <person name="Machado R.A.R."/>
            <person name="Bhat A."/>
            <person name="Loulou A."/>
            <person name="Kallel S."/>
        </authorList>
    </citation>
    <scope>NUCLEOTIDE SEQUENCE</scope>
    <source>
        <strain evidence="9">K-TC2</strain>
    </source>
</reference>
<feature type="transmembrane region" description="Helical" evidence="7">
    <location>
        <begin position="238"/>
        <end position="262"/>
    </location>
</feature>
<keyword evidence="2" id="KW-0813">Transport</keyword>
<dbReference type="Gene3D" id="1.20.1250.20">
    <property type="entry name" value="MFS general substrate transporter like domains"/>
    <property type="match status" value="2"/>
</dbReference>
<proteinExistence type="predicted"/>
<evidence type="ECO:0000256" key="1">
    <source>
        <dbReference type="ARBA" id="ARBA00004651"/>
    </source>
</evidence>
<evidence type="ECO:0000256" key="2">
    <source>
        <dbReference type="ARBA" id="ARBA00022448"/>
    </source>
</evidence>
<feature type="transmembrane region" description="Helical" evidence="7">
    <location>
        <begin position="129"/>
        <end position="150"/>
    </location>
</feature>
<dbReference type="PANTHER" id="PTHR23521">
    <property type="entry name" value="TRANSPORTER MFS SUPERFAMILY"/>
    <property type="match status" value="1"/>
</dbReference>
<accession>A0A9X3IN14</accession>
<feature type="transmembrane region" description="Helical" evidence="7">
    <location>
        <begin position="294"/>
        <end position="317"/>
    </location>
</feature>
<feature type="transmembrane region" description="Helical" evidence="7">
    <location>
        <begin position="354"/>
        <end position="375"/>
    </location>
</feature>
<comment type="caution">
    <text evidence="9">The sequence shown here is derived from an EMBL/GenBank/DDBJ whole genome shotgun (WGS) entry which is preliminary data.</text>
</comment>
<dbReference type="InterPro" id="IPR011701">
    <property type="entry name" value="MFS"/>
</dbReference>
<feature type="transmembrane region" description="Helical" evidence="7">
    <location>
        <begin position="326"/>
        <end position="348"/>
    </location>
</feature>
<feature type="domain" description="Major facilitator superfamily (MFS) profile" evidence="8">
    <location>
        <begin position="204"/>
        <end position="393"/>
    </location>
</feature>